<organism evidence="1 2">
    <name type="scientific">Polyplax serrata</name>
    <name type="common">Common mouse louse</name>
    <dbReference type="NCBI Taxonomy" id="468196"/>
    <lineage>
        <taxon>Eukaryota</taxon>
        <taxon>Metazoa</taxon>
        <taxon>Ecdysozoa</taxon>
        <taxon>Arthropoda</taxon>
        <taxon>Hexapoda</taxon>
        <taxon>Insecta</taxon>
        <taxon>Pterygota</taxon>
        <taxon>Neoptera</taxon>
        <taxon>Paraneoptera</taxon>
        <taxon>Psocodea</taxon>
        <taxon>Troctomorpha</taxon>
        <taxon>Phthiraptera</taxon>
        <taxon>Anoplura</taxon>
        <taxon>Polyplacidae</taxon>
        <taxon>Polyplax</taxon>
    </lineage>
</organism>
<sequence>MRKTKTKANINNSRLAYGLLEQTMLERQAGVAIISEPNKRAKHNNGLGSLNERVATMWVPQNCQASCMPRARTEDTATVKLGDVLISGLYFDLRLRYVHSKGSSTT</sequence>
<keyword evidence="2" id="KW-1185">Reference proteome</keyword>
<dbReference type="EMBL" id="JAWJWF010000050">
    <property type="protein sequence ID" value="KAK6618302.1"/>
    <property type="molecule type" value="Genomic_DNA"/>
</dbReference>
<accession>A0ABR1AFL6</accession>
<proteinExistence type="predicted"/>
<dbReference type="InterPro" id="IPR036691">
    <property type="entry name" value="Endo/exonu/phosph_ase_sf"/>
</dbReference>
<protein>
    <submittedName>
        <fullName evidence="1">Uncharacterized protein</fullName>
    </submittedName>
</protein>
<dbReference type="Gene3D" id="3.60.10.10">
    <property type="entry name" value="Endonuclease/exonuclease/phosphatase"/>
    <property type="match status" value="1"/>
</dbReference>
<reference evidence="1 2" key="1">
    <citation type="submission" date="2023-09" db="EMBL/GenBank/DDBJ databases">
        <title>Genomes of two closely related lineages of the louse Polyplax serrata with different host specificities.</title>
        <authorList>
            <person name="Martinu J."/>
            <person name="Tarabai H."/>
            <person name="Stefka J."/>
            <person name="Hypsa V."/>
        </authorList>
    </citation>
    <scope>NUCLEOTIDE SEQUENCE [LARGE SCALE GENOMIC DNA]</scope>
    <source>
        <strain evidence="1">98ZLc_SE</strain>
    </source>
</reference>
<comment type="caution">
    <text evidence="1">The sequence shown here is derived from an EMBL/GenBank/DDBJ whole genome shotgun (WGS) entry which is preliminary data.</text>
</comment>
<evidence type="ECO:0000313" key="1">
    <source>
        <dbReference type="EMBL" id="KAK6618302.1"/>
    </source>
</evidence>
<name>A0ABR1AFL6_POLSC</name>
<gene>
    <name evidence="1" type="ORF">RUM44_002754</name>
</gene>
<dbReference type="Proteomes" id="UP001359485">
    <property type="component" value="Unassembled WGS sequence"/>
</dbReference>
<evidence type="ECO:0000313" key="2">
    <source>
        <dbReference type="Proteomes" id="UP001359485"/>
    </source>
</evidence>